<dbReference type="CDD" id="cd04322">
    <property type="entry name" value="LysRS_N"/>
    <property type="match status" value="1"/>
</dbReference>
<keyword evidence="4" id="KW-0030">Aminoacyl-tRNA synthetase</keyword>
<dbReference type="PRINTS" id="PR00982">
    <property type="entry name" value="TRNASYNTHLYS"/>
</dbReference>
<dbReference type="Gene3D" id="3.30.930.10">
    <property type="entry name" value="Bira Bifunctional Protein, Domain 2"/>
    <property type="match status" value="2"/>
</dbReference>
<dbReference type="HOGENOM" id="CLU_008255_6_0_1"/>
<keyword evidence="2" id="KW-0547">Nucleotide-binding</keyword>
<name>F2PY48_TRIEC</name>
<dbReference type="GO" id="GO:0004824">
    <property type="term" value="F:lysine-tRNA ligase activity"/>
    <property type="evidence" value="ECO:0007669"/>
    <property type="project" value="InterPro"/>
</dbReference>
<dbReference type="Pfam" id="PF00152">
    <property type="entry name" value="tRNA-synt_2"/>
    <property type="match status" value="1"/>
</dbReference>
<dbReference type="VEuPathDB" id="FungiDB:TEQG_05871"/>
<keyword evidence="3" id="KW-0067">ATP-binding</keyword>
<dbReference type="PROSITE" id="PS50862">
    <property type="entry name" value="AA_TRNA_LIGASE_II"/>
    <property type="match status" value="1"/>
</dbReference>
<dbReference type="InterPro" id="IPR045864">
    <property type="entry name" value="aa-tRNA-synth_II/BPL/LPL"/>
</dbReference>
<proteinExistence type="predicted"/>
<reference evidence="8" key="1">
    <citation type="journal article" date="2012" name="MBio">
        <title>Comparative genome analysis of Trichophyton rubrum and related dermatophytes reveals candidate genes involved in infection.</title>
        <authorList>
            <person name="Martinez D.A."/>
            <person name="Oliver B.G."/>
            <person name="Graeser Y."/>
            <person name="Goldberg J.M."/>
            <person name="Li W."/>
            <person name="Martinez-Rossi N.M."/>
            <person name="Monod M."/>
            <person name="Shelest E."/>
            <person name="Barton R.C."/>
            <person name="Birch E."/>
            <person name="Brakhage A.A."/>
            <person name="Chen Z."/>
            <person name="Gurr S.J."/>
            <person name="Heiman D."/>
            <person name="Heitman J."/>
            <person name="Kosti I."/>
            <person name="Rossi A."/>
            <person name="Saif S."/>
            <person name="Samalova M."/>
            <person name="Saunders C.W."/>
            <person name="Shea T."/>
            <person name="Summerbell R.C."/>
            <person name="Xu J."/>
            <person name="Young S."/>
            <person name="Zeng Q."/>
            <person name="Birren B.W."/>
            <person name="Cuomo C.A."/>
            <person name="White T.C."/>
        </authorList>
    </citation>
    <scope>NUCLEOTIDE SEQUENCE [LARGE SCALE GENOMIC DNA]</scope>
    <source>
        <strain evidence="8">ATCC MYA-4606 / CBS 127.97</strain>
    </source>
</reference>
<dbReference type="GO" id="GO:0005524">
    <property type="term" value="F:ATP binding"/>
    <property type="evidence" value="ECO:0007669"/>
    <property type="project" value="UniProtKB-KW"/>
</dbReference>
<dbReference type="Gene3D" id="2.40.50.140">
    <property type="entry name" value="Nucleic acid-binding proteins"/>
    <property type="match status" value="1"/>
</dbReference>
<dbReference type="InterPro" id="IPR018149">
    <property type="entry name" value="Lys-tRNA-synth_II_C"/>
</dbReference>
<keyword evidence="8" id="KW-1185">Reference proteome</keyword>
<accession>F2PY48</accession>
<dbReference type="PANTHER" id="PTHR42918:SF5">
    <property type="entry name" value="LYSINE--TRNA LIGASE, MITOCHONDRIAL"/>
    <property type="match status" value="1"/>
</dbReference>
<dbReference type="SUPFAM" id="SSF55681">
    <property type="entry name" value="Class II aaRS and biotin synthetases"/>
    <property type="match status" value="1"/>
</dbReference>
<gene>
    <name evidence="7" type="ORF">TEQG_05871</name>
</gene>
<evidence type="ECO:0000256" key="3">
    <source>
        <dbReference type="ARBA" id="ARBA00022840"/>
    </source>
</evidence>
<evidence type="ECO:0000313" key="7">
    <source>
        <dbReference type="EMBL" id="EGE06816.1"/>
    </source>
</evidence>
<dbReference type="InterPro" id="IPR012340">
    <property type="entry name" value="NA-bd_OB-fold"/>
</dbReference>
<evidence type="ECO:0000259" key="6">
    <source>
        <dbReference type="PROSITE" id="PS50862"/>
    </source>
</evidence>
<dbReference type="Proteomes" id="UP000009169">
    <property type="component" value="Unassembled WGS sequence"/>
</dbReference>
<dbReference type="GO" id="GO:0005739">
    <property type="term" value="C:mitochondrion"/>
    <property type="evidence" value="ECO:0007669"/>
    <property type="project" value="TreeGrafter"/>
</dbReference>
<dbReference type="GO" id="GO:0070154">
    <property type="term" value="P:mitochondrial lysyl-tRNA aminoacylation"/>
    <property type="evidence" value="ECO:0007669"/>
    <property type="project" value="TreeGrafter"/>
</dbReference>
<evidence type="ECO:0000256" key="5">
    <source>
        <dbReference type="ARBA" id="ARBA00030563"/>
    </source>
</evidence>
<dbReference type="OrthoDB" id="21243at2759"/>
<dbReference type="InterPro" id="IPR004365">
    <property type="entry name" value="NA-bd_OB_tRNA"/>
</dbReference>
<evidence type="ECO:0000256" key="1">
    <source>
        <dbReference type="ARBA" id="ARBA00022598"/>
    </source>
</evidence>
<organism evidence="7 8">
    <name type="scientific">Trichophyton equinum (strain ATCC MYA-4606 / CBS 127.97)</name>
    <name type="common">Horse ringworm fungus</name>
    <dbReference type="NCBI Taxonomy" id="559882"/>
    <lineage>
        <taxon>Eukaryota</taxon>
        <taxon>Fungi</taxon>
        <taxon>Dikarya</taxon>
        <taxon>Ascomycota</taxon>
        <taxon>Pezizomycotina</taxon>
        <taxon>Eurotiomycetes</taxon>
        <taxon>Eurotiomycetidae</taxon>
        <taxon>Onygenales</taxon>
        <taxon>Arthrodermataceae</taxon>
        <taxon>Trichophyton</taxon>
    </lineage>
</organism>
<protein>
    <recommendedName>
        <fullName evidence="5">Lysyl-tRNA synthetase</fullName>
    </recommendedName>
</protein>
<keyword evidence="1" id="KW-0436">Ligase</keyword>
<dbReference type="InterPro" id="IPR004364">
    <property type="entry name" value="Aa-tRNA-synt_II"/>
</dbReference>
<dbReference type="AlphaFoldDB" id="F2PY48"/>
<dbReference type="SUPFAM" id="SSF50249">
    <property type="entry name" value="Nucleic acid-binding proteins"/>
    <property type="match status" value="1"/>
</dbReference>
<dbReference type="eggNOG" id="KOG1885">
    <property type="taxonomic scope" value="Eukaryota"/>
</dbReference>
<dbReference type="GO" id="GO:0000049">
    <property type="term" value="F:tRNA binding"/>
    <property type="evidence" value="ECO:0007669"/>
    <property type="project" value="TreeGrafter"/>
</dbReference>
<dbReference type="InterPro" id="IPR006195">
    <property type="entry name" value="aa-tRNA-synth_II"/>
</dbReference>
<evidence type="ECO:0000256" key="2">
    <source>
        <dbReference type="ARBA" id="ARBA00022741"/>
    </source>
</evidence>
<dbReference type="EMBL" id="DS995752">
    <property type="protein sequence ID" value="EGE06816.1"/>
    <property type="molecule type" value="Genomic_DNA"/>
</dbReference>
<dbReference type="Pfam" id="PF01336">
    <property type="entry name" value="tRNA_anti-codon"/>
    <property type="match status" value="1"/>
</dbReference>
<feature type="domain" description="Aminoacyl-transfer RNA synthetases class-II family profile" evidence="6">
    <location>
        <begin position="228"/>
        <end position="509"/>
    </location>
</feature>
<evidence type="ECO:0000313" key="8">
    <source>
        <dbReference type="Proteomes" id="UP000009169"/>
    </source>
</evidence>
<sequence length="515" mass="58287">MLSICSNPLSQVCLDRFLARSVRLSSLQLRKQATWKPVRTFTSHRQLLEQQAASPTQQTPQARVSDIQKTWSSPYPRIGRSPLSLTCTEFRSKYDTIQPDETVEEDTVVLHGRIRSQRTAGKKLVFFDLVHNGHKVQVLCNQRVVGEAGISPEKFKEFYHLLRRGDSFSVTGKPHRTGRGELTVKTTELPKLISPCLHDVPVHQKELEISPYERHVELLSSPSAANVLRARSLITHSMRNFFANREFMEVNTPILASKSGGAIAQPFVTSATEFPDRPLSLRIAPELWLKRLVVGGFDRVFENRAFHSRNEGLDKTHNPEFTTCEFYQAFADLESLIETTDLDDALSQVKETFATLSLPLPAHETLPRLLDKLCSTYVESQLVEPTFIMNHPECMSPLSKSYRHPENGQIVSARAELFVEGKEIMNMYEEENSPFEQRRKFQQQLSFRDPENAGELDEGYLQTLEWGLPPTGGWGCGIDRVCMLFTGARRISDVLSFGNLRSVTATSEPGPSPRQ</sequence>
<dbReference type="InterPro" id="IPR044136">
    <property type="entry name" value="Lys-tRNA-ligase_II_N"/>
</dbReference>
<dbReference type="PANTHER" id="PTHR42918">
    <property type="entry name" value="LYSYL-TRNA SYNTHETASE"/>
    <property type="match status" value="1"/>
</dbReference>
<evidence type="ECO:0000256" key="4">
    <source>
        <dbReference type="ARBA" id="ARBA00023146"/>
    </source>
</evidence>